<gene>
    <name evidence="1" type="ORF">BECKLPF1236B_GA0070989_109212</name>
</gene>
<evidence type="ECO:0000313" key="1">
    <source>
        <dbReference type="EMBL" id="VFK16277.1"/>
    </source>
</evidence>
<organism evidence="1">
    <name type="scientific">Candidatus Kentrum sp. LPFa</name>
    <dbReference type="NCBI Taxonomy" id="2126335"/>
    <lineage>
        <taxon>Bacteria</taxon>
        <taxon>Pseudomonadati</taxon>
        <taxon>Pseudomonadota</taxon>
        <taxon>Gammaproteobacteria</taxon>
        <taxon>Candidatus Kentrum</taxon>
    </lineage>
</organism>
<protein>
    <recommendedName>
        <fullName evidence="2">Aspartyl protease</fullName>
    </recommendedName>
</protein>
<dbReference type="AlphaFoldDB" id="A0A450WGU7"/>
<sequence length="144" mass="16239">MIDVNGRNSWTLFDTGARNTYILPAVASVLTVHKARHPVPHGAWRWRQGGNRNGYPGSGPERAPHIYPHAMVLDHIGLDEEGKEIEILFGALAMQQWGITMKQQPRFGAVGWIATRIHHTLFLPVDALRLSTLRGHVFHLLKNR</sequence>
<accession>A0A450WGU7</accession>
<dbReference type="EMBL" id="CAADFK010000092">
    <property type="protein sequence ID" value="VFK16277.1"/>
    <property type="molecule type" value="Genomic_DNA"/>
</dbReference>
<evidence type="ECO:0008006" key="2">
    <source>
        <dbReference type="Google" id="ProtNLM"/>
    </source>
</evidence>
<reference evidence="1" key="1">
    <citation type="submission" date="2019-02" db="EMBL/GenBank/DDBJ databases">
        <authorList>
            <person name="Gruber-Vodicka R. H."/>
            <person name="Seah K. B. B."/>
        </authorList>
    </citation>
    <scope>NUCLEOTIDE SEQUENCE</scope>
    <source>
        <strain evidence="1">BECK_S313</strain>
    </source>
</reference>
<name>A0A450WGU7_9GAMM</name>
<proteinExistence type="predicted"/>